<dbReference type="InterPro" id="IPR031988">
    <property type="entry name" value="DnaG_HBD"/>
</dbReference>
<evidence type="ECO:0000256" key="8">
    <source>
        <dbReference type="ARBA" id="ARBA00022771"/>
    </source>
</evidence>
<dbReference type="HAMAP" id="MF_00974">
    <property type="entry name" value="DNA_primase_DnaG"/>
    <property type="match status" value="1"/>
</dbReference>
<dbReference type="Gene3D" id="1.10.860.10">
    <property type="entry name" value="DNAb Helicase, Chain A"/>
    <property type="match status" value="1"/>
</dbReference>
<dbReference type="GO" id="GO:0000428">
    <property type="term" value="C:DNA-directed RNA polymerase complex"/>
    <property type="evidence" value="ECO:0007669"/>
    <property type="project" value="UniProtKB-KW"/>
</dbReference>
<dbReference type="GO" id="GO:0005737">
    <property type="term" value="C:cytoplasm"/>
    <property type="evidence" value="ECO:0007669"/>
    <property type="project" value="TreeGrafter"/>
</dbReference>
<dbReference type="InterPro" id="IPR019475">
    <property type="entry name" value="DNA_primase_DnaB-bd"/>
</dbReference>
<organism evidence="14">
    <name type="scientific">hydrothermal vent metagenome</name>
    <dbReference type="NCBI Taxonomy" id="652676"/>
    <lineage>
        <taxon>unclassified sequences</taxon>
        <taxon>metagenomes</taxon>
        <taxon>ecological metagenomes</taxon>
    </lineage>
</organism>
<evidence type="ECO:0000313" key="14">
    <source>
        <dbReference type="EMBL" id="SFV56068.1"/>
    </source>
</evidence>
<dbReference type="InterPro" id="IPR050219">
    <property type="entry name" value="DnaG_primase"/>
</dbReference>
<evidence type="ECO:0000256" key="11">
    <source>
        <dbReference type="ARBA" id="ARBA00023125"/>
    </source>
</evidence>
<feature type="domain" description="Toprim" evidence="13">
    <location>
        <begin position="246"/>
        <end position="327"/>
    </location>
</feature>
<dbReference type="PANTHER" id="PTHR30313:SF2">
    <property type="entry name" value="DNA PRIMASE"/>
    <property type="match status" value="1"/>
</dbReference>
<dbReference type="InterPro" id="IPR037068">
    <property type="entry name" value="DNA_primase_core_N_sf"/>
</dbReference>
<evidence type="ECO:0000256" key="12">
    <source>
        <dbReference type="ARBA" id="ARBA00023163"/>
    </source>
</evidence>
<dbReference type="Pfam" id="PF01807">
    <property type="entry name" value="Zn_ribbon_DnaG"/>
    <property type="match status" value="1"/>
</dbReference>
<dbReference type="InterPro" id="IPR013264">
    <property type="entry name" value="DNAG_N"/>
</dbReference>
<dbReference type="EMBL" id="FPHN01000061">
    <property type="protein sequence ID" value="SFV56068.1"/>
    <property type="molecule type" value="Genomic_DNA"/>
</dbReference>
<keyword evidence="5 14" id="KW-0548">Nucleotidyltransferase</keyword>
<dbReference type="InterPro" id="IPR030846">
    <property type="entry name" value="DnaG_bac"/>
</dbReference>
<dbReference type="InterPro" id="IPR002694">
    <property type="entry name" value="Znf_CHC2"/>
</dbReference>
<dbReference type="InterPro" id="IPR016136">
    <property type="entry name" value="DNA_helicase_N/primase_C"/>
</dbReference>
<dbReference type="Gene3D" id="3.40.1360.10">
    <property type="match status" value="1"/>
</dbReference>
<keyword evidence="3" id="KW-0639">Primosome</keyword>
<dbReference type="EC" id="2.7.7.-" evidence="14"/>
<dbReference type="AlphaFoldDB" id="A0A1W1BR42"/>
<dbReference type="SMART" id="SM00400">
    <property type="entry name" value="ZnF_CHCC"/>
    <property type="match status" value="1"/>
</dbReference>
<keyword evidence="2" id="KW-0240">DNA-directed RNA polymerase</keyword>
<evidence type="ECO:0000256" key="9">
    <source>
        <dbReference type="ARBA" id="ARBA00022833"/>
    </source>
</evidence>
<dbReference type="CDD" id="cd03364">
    <property type="entry name" value="TOPRIM_DnaG_primases"/>
    <property type="match status" value="1"/>
</dbReference>
<evidence type="ECO:0000259" key="13">
    <source>
        <dbReference type="PROSITE" id="PS50880"/>
    </source>
</evidence>
<evidence type="ECO:0000256" key="7">
    <source>
        <dbReference type="ARBA" id="ARBA00022723"/>
    </source>
</evidence>
<dbReference type="Gene3D" id="3.90.980.10">
    <property type="entry name" value="DNA primase, catalytic core, N-terminal domain"/>
    <property type="match status" value="1"/>
</dbReference>
<dbReference type="GO" id="GO:0003899">
    <property type="term" value="F:DNA-directed RNA polymerase activity"/>
    <property type="evidence" value="ECO:0007669"/>
    <property type="project" value="InterPro"/>
</dbReference>
<dbReference type="GO" id="GO:1990077">
    <property type="term" value="C:primosome complex"/>
    <property type="evidence" value="ECO:0007669"/>
    <property type="project" value="UniProtKB-KW"/>
</dbReference>
<keyword evidence="6" id="KW-0235">DNA replication</keyword>
<protein>
    <submittedName>
        <fullName evidence="14">DNA primase</fullName>
        <ecNumber evidence="14">2.7.7.-</ecNumber>
    </submittedName>
</protein>
<dbReference type="PROSITE" id="PS50880">
    <property type="entry name" value="TOPRIM"/>
    <property type="match status" value="1"/>
</dbReference>
<dbReference type="InterPro" id="IPR006295">
    <property type="entry name" value="DNA_primase_DnaG"/>
</dbReference>
<dbReference type="FunFam" id="3.90.580.10:FF:000001">
    <property type="entry name" value="DNA primase"/>
    <property type="match status" value="1"/>
</dbReference>
<dbReference type="SMART" id="SM00493">
    <property type="entry name" value="TOPRIM"/>
    <property type="match status" value="1"/>
</dbReference>
<dbReference type="PANTHER" id="PTHR30313">
    <property type="entry name" value="DNA PRIMASE"/>
    <property type="match status" value="1"/>
</dbReference>
<gene>
    <name evidence="14" type="ORF">MNB_SV-14-451</name>
</gene>
<evidence type="ECO:0000256" key="4">
    <source>
        <dbReference type="ARBA" id="ARBA00022679"/>
    </source>
</evidence>
<evidence type="ECO:0000256" key="1">
    <source>
        <dbReference type="ARBA" id="ARBA00001947"/>
    </source>
</evidence>
<proteinExistence type="inferred from homology"/>
<comment type="cofactor">
    <cofactor evidence="1">
        <name>Zn(2+)</name>
        <dbReference type="ChEBI" id="CHEBI:29105"/>
    </cofactor>
</comment>
<dbReference type="InterPro" id="IPR034151">
    <property type="entry name" value="TOPRIM_DnaG_bac"/>
</dbReference>
<keyword evidence="9" id="KW-0862">Zinc</keyword>
<dbReference type="SUPFAM" id="SSF57783">
    <property type="entry name" value="Zinc beta-ribbon"/>
    <property type="match status" value="1"/>
</dbReference>
<evidence type="ECO:0000256" key="5">
    <source>
        <dbReference type="ARBA" id="ARBA00022695"/>
    </source>
</evidence>
<dbReference type="Pfam" id="PF10410">
    <property type="entry name" value="DnaB_bind"/>
    <property type="match status" value="1"/>
</dbReference>
<dbReference type="PIRSF" id="PIRSF002811">
    <property type="entry name" value="DnaG"/>
    <property type="match status" value="1"/>
</dbReference>
<accession>A0A1W1BR42</accession>
<dbReference type="Pfam" id="PF16730">
    <property type="entry name" value="DnaGprimase_HBD"/>
    <property type="match status" value="1"/>
</dbReference>
<keyword evidence="7" id="KW-0479">Metal-binding</keyword>
<dbReference type="Gene3D" id="3.90.580.10">
    <property type="entry name" value="Zinc finger, CHC2-type domain"/>
    <property type="match status" value="1"/>
</dbReference>
<evidence type="ECO:0000256" key="6">
    <source>
        <dbReference type="ARBA" id="ARBA00022705"/>
    </source>
</evidence>
<keyword evidence="12" id="KW-0804">Transcription</keyword>
<evidence type="ECO:0000256" key="3">
    <source>
        <dbReference type="ARBA" id="ARBA00022515"/>
    </source>
</evidence>
<evidence type="ECO:0000256" key="2">
    <source>
        <dbReference type="ARBA" id="ARBA00022478"/>
    </source>
</evidence>
<keyword evidence="8" id="KW-0863">Zinc-finger</keyword>
<sequence length="549" mass="61964">MIDKHSVEQLKDNIDIVDIISNYIEVKKAGANFKANCPFHGEKTPSFVISPVKQIYHCFGCLAGGDAIKFVQEYEKLNYPEALEKIASMMNFSLTYTKGTQNSSEARRVLEQVQSFYSKNLDSMIVAKRYLHDRGINQHSIEKFGIGYVGASHELMNFLSANFLPLPKAQEAGIIDRRERGGFYARLTERITFPIYSASGAIVGFGGRTITNHPAKYINSPQTKLFNKSQLLYGYSKAKESIYKNKKLIVCEGYLDVIMFHQAGFTEAVATLGTALTEEHLPILRKGDPTIILAYDGDKAGVAAALKASTLLSKSGFDGSVVLFPDGKDPADMIALGKVEEVANLLRKGQALIPFVIEMISKSYNLNNPHEKEKAFREIKQYLDELSPILRDDYIPYASVVLGVNLSIFHQNREKNKNSKVKFDLTKEDIALLSIIKTLIDNKKLINEVLDIIEPSMFKPYDALLNSVIKNENNSNITALLLDENIKIMSESELKKSLSFFLFQYYNMKLKSIKLDNSIPLLEKNFLIRKIQMDIKPRLKRGELVSYRF</sequence>
<dbReference type="Pfam" id="PF08275">
    <property type="entry name" value="DNAG_N"/>
    <property type="match status" value="1"/>
</dbReference>
<evidence type="ECO:0000256" key="10">
    <source>
        <dbReference type="ARBA" id="ARBA00022842"/>
    </source>
</evidence>
<name>A0A1W1BR42_9ZZZZ</name>
<dbReference type="GO" id="GO:0003677">
    <property type="term" value="F:DNA binding"/>
    <property type="evidence" value="ECO:0007669"/>
    <property type="project" value="UniProtKB-KW"/>
</dbReference>
<dbReference type="SUPFAM" id="SSF56731">
    <property type="entry name" value="DNA primase core"/>
    <property type="match status" value="1"/>
</dbReference>
<keyword evidence="4 14" id="KW-0808">Transferase</keyword>
<dbReference type="GO" id="GO:0006269">
    <property type="term" value="P:DNA replication, synthesis of primer"/>
    <property type="evidence" value="ECO:0007669"/>
    <property type="project" value="UniProtKB-KW"/>
</dbReference>
<reference evidence="14" key="1">
    <citation type="submission" date="2016-10" db="EMBL/GenBank/DDBJ databases">
        <authorList>
            <person name="de Groot N.N."/>
        </authorList>
    </citation>
    <scope>NUCLEOTIDE SEQUENCE</scope>
</reference>
<dbReference type="NCBIfam" id="TIGR01391">
    <property type="entry name" value="dnaG"/>
    <property type="match status" value="1"/>
</dbReference>
<dbReference type="GO" id="GO:0008270">
    <property type="term" value="F:zinc ion binding"/>
    <property type="evidence" value="ECO:0007669"/>
    <property type="project" value="UniProtKB-KW"/>
</dbReference>
<dbReference type="Pfam" id="PF13155">
    <property type="entry name" value="Toprim_2"/>
    <property type="match status" value="1"/>
</dbReference>
<dbReference type="InterPro" id="IPR006171">
    <property type="entry name" value="TOPRIM_dom"/>
</dbReference>
<keyword evidence="11" id="KW-0238">DNA-binding</keyword>
<dbReference type="InterPro" id="IPR036977">
    <property type="entry name" value="DNA_primase_Znf_CHC2"/>
</dbReference>
<keyword evidence="10" id="KW-0460">Magnesium</keyword>